<organism evidence="1 2">
    <name type="scientific">Hermetia illucens</name>
    <name type="common">Black soldier fly</name>
    <dbReference type="NCBI Taxonomy" id="343691"/>
    <lineage>
        <taxon>Eukaryota</taxon>
        <taxon>Metazoa</taxon>
        <taxon>Ecdysozoa</taxon>
        <taxon>Arthropoda</taxon>
        <taxon>Hexapoda</taxon>
        <taxon>Insecta</taxon>
        <taxon>Pterygota</taxon>
        <taxon>Neoptera</taxon>
        <taxon>Endopterygota</taxon>
        <taxon>Diptera</taxon>
        <taxon>Brachycera</taxon>
        <taxon>Stratiomyomorpha</taxon>
        <taxon>Stratiomyidae</taxon>
        <taxon>Hermetiinae</taxon>
        <taxon>Hermetia</taxon>
    </lineage>
</organism>
<dbReference type="EMBL" id="LR899014">
    <property type="protein sequence ID" value="CAD7093725.1"/>
    <property type="molecule type" value="Genomic_DNA"/>
</dbReference>
<proteinExistence type="predicted"/>
<evidence type="ECO:0000313" key="2">
    <source>
        <dbReference type="Proteomes" id="UP000594454"/>
    </source>
</evidence>
<evidence type="ECO:0000313" key="1">
    <source>
        <dbReference type="EMBL" id="CAD7093725.1"/>
    </source>
</evidence>
<name>A0A7R8V6C1_HERIL</name>
<dbReference type="Proteomes" id="UP000594454">
    <property type="component" value="Chromosome 6"/>
</dbReference>
<dbReference type="AlphaFoldDB" id="A0A7R8V6C1"/>
<reference evidence="1 2" key="1">
    <citation type="submission" date="2020-11" db="EMBL/GenBank/DDBJ databases">
        <authorList>
            <person name="Wallbank WR R."/>
            <person name="Pardo Diaz C."/>
            <person name="Kozak K."/>
            <person name="Martin S."/>
            <person name="Jiggins C."/>
            <person name="Moest M."/>
            <person name="Warren A I."/>
            <person name="Generalovic N T."/>
            <person name="Byers J.R.P. K."/>
            <person name="Montejo-Kovacevich G."/>
            <person name="Yen C E."/>
        </authorList>
    </citation>
    <scope>NUCLEOTIDE SEQUENCE [LARGE SCALE GENOMIC DNA]</scope>
</reference>
<dbReference type="InParanoid" id="A0A7R8V6C1"/>
<gene>
    <name evidence="1" type="ORF">HERILL_LOCUS15993</name>
</gene>
<keyword evidence="2" id="KW-1185">Reference proteome</keyword>
<protein>
    <submittedName>
        <fullName evidence="1">Uncharacterized protein</fullName>
    </submittedName>
</protein>
<accession>A0A7R8V6C1</accession>
<sequence>MQHKLFYSRNSVPKIIGQTDSDHAGTLRETYLRLVVLPLGWLLVILSATETEYIAMASPIEEALRLRQLAMELNGIKKDDSMGTIELAKSDRY</sequence>